<dbReference type="EMBL" id="LN899819">
    <property type="protein sequence ID" value="CUV14669.1"/>
    <property type="molecule type" value="Genomic_DNA"/>
</dbReference>
<proteinExistence type="predicted"/>
<dbReference type="PATRIC" id="fig|305.106.peg.5106"/>
<gene>
    <name evidence="1" type="ORF">RUN39_v1_920084</name>
</gene>
<name>A0A0S4TXA2_RALSL</name>
<organism evidence="1">
    <name type="scientific">Ralstonia solanacearum</name>
    <name type="common">Pseudomonas solanacearum</name>
    <dbReference type="NCBI Taxonomy" id="305"/>
    <lineage>
        <taxon>Bacteria</taxon>
        <taxon>Pseudomonadati</taxon>
        <taxon>Pseudomonadota</taxon>
        <taxon>Betaproteobacteria</taxon>
        <taxon>Burkholderiales</taxon>
        <taxon>Burkholderiaceae</taxon>
        <taxon>Ralstonia</taxon>
        <taxon>Ralstonia solanacearum species complex</taxon>
    </lineage>
</organism>
<evidence type="ECO:0000313" key="1">
    <source>
        <dbReference type="EMBL" id="CUV14669.1"/>
    </source>
</evidence>
<sequence length="76" mass="8774">MHLKELYLLKSEKVGTETRLVSRMVVSIDGRSLEASIVHHPLEVCGPMAYVRAHDARTLRQRIMSEIENEIFRGLR</sequence>
<protein>
    <submittedName>
        <fullName evidence="1">Uncharacterized protein</fullName>
    </submittedName>
</protein>
<reference evidence="1" key="1">
    <citation type="submission" date="2015-10" db="EMBL/GenBank/DDBJ databases">
        <authorList>
            <person name="Gilbert D.G."/>
        </authorList>
    </citation>
    <scope>NUCLEOTIDE SEQUENCE</scope>
    <source>
        <strain evidence="1">Phyl III-seqv23</strain>
    </source>
</reference>
<dbReference type="AlphaFoldDB" id="A0A0S4TXA2"/>
<accession>A0A0S4TXA2</accession>